<comment type="subcellular location">
    <subcellularLocation>
        <location evidence="1">Membrane</location>
        <topology evidence="1">Single-pass type IV membrane protein</topology>
    </subcellularLocation>
</comment>
<evidence type="ECO:0000313" key="14">
    <source>
        <dbReference type="Proteomes" id="UP000219799"/>
    </source>
</evidence>
<keyword evidence="6 8" id="KW-0472">Membrane</keyword>
<evidence type="ECO:0000313" key="13">
    <source>
        <dbReference type="Proteomes" id="UP000078597"/>
    </source>
</evidence>
<evidence type="ECO:0000256" key="1">
    <source>
        <dbReference type="ARBA" id="ARBA00004211"/>
    </source>
</evidence>
<dbReference type="SUPFAM" id="SSF58038">
    <property type="entry name" value="SNARE fusion complex"/>
    <property type="match status" value="1"/>
</dbReference>
<reference evidence="14 15" key="3">
    <citation type="submission" date="2016-06" db="EMBL/GenBank/DDBJ databases">
        <authorList>
            <consortium name="Pathogen Informatics"/>
        </authorList>
    </citation>
    <scope>NUCLEOTIDE SEQUENCE [LARGE SCALE GENOMIC DNA]</scope>
    <source>
        <strain evidence="11">PmlGA01</strain>
    </source>
</reference>
<evidence type="ECO:0000259" key="9">
    <source>
        <dbReference type="PROSITE" id="PS50192"/>
    </source>
</evidence>
<dbReference type="Gene3D" id="1.20.5.110">
    <property type="match status" value="1"/>
</dbReference>
<reference evidence="13" key="1">
    <citation type="submission" date="2016-05" db="EMBL/GenBank/DDBJ databases">
        <authorList>
            <person name="Naeem Raeece"/>
        </authorList>
    </citation>
    <scope>NUCLEOTIDE SEQUENCE [LARGE SCALE GENOMIC DNA]</scope>
</reference>
<evidence type="ECO:0000256" key="4">
    <source>
        <dbReference type="ARBA" id="ARBA00022927"/>
    </source>
</evidence>
<dbReference type="GO" id="GO:0031201">
    <property type="term" value="C:SNARE complex"/>
    <property type="evidence" value="ECO:0007669"/>
    <property type="project" value="InterPro"/>
</dbReference>
<keyword evidence="4" id="KW-0653">Protein transport</keyword>
<dbReference type="KEGG" id="pmal:PMUG01_12068400"/>
<dbReference type="VEuPathDB" id="PlasmoDB:PmUG01_12068400"/>
<dbReference type="PROSITE" id="PS50192">
    <property type="entry name" value="T_SNARE"/>
    <property type="match status" value="1"/>
</dbReference>
<protein>
    <submittedName>
        <fullName evidence="10">SNARE protein, putative</fullName>
    </submittedName>
</protein>
<reference evidence="10" key="2">
    <citation type="submission" date="2016-05" db="EMBL/GenBank/DDBJ databases">
        <authorList>
            <person name="Lavstsen T."/>
            <person name="Jespersen J.S."/>
        </authorList>
    </citation>
    <scope>NUCLEOTIDE SEQUENCE [LARGE SCALE GENOMIC DNA]</scope>
</reference>
<dbReference type="InterPro" id="IPR000727">
    <property type="entry name" value="T_SNARE_dom"/>
</dbReference>
<evidence type="ECO:0000256" key="3">
    <source>
        <dbReference type="ARBA" id="ARBA00022692"/>
    </source>
</evidence>
<accession>A0A1A8WC41</accession>
<dbReference type="Proteomes" id="UP000219813">
    <property type="component" value="Chromosome 12"/>
</dbReference>
<dbReference type="GO" id="GO:0005484">
    <property type="term" value="F:SNAP receptor activity"/>
    <property type="evidence" value="ECO:0007669"/>
    <property type="project" value="InterPro"/>
</dbReference>
<name>A0A1A8WC41_PLAMA</name>
<dbReference type="GO" id="GO:0000149">
    <property type="term" value="F:SNARE binding"/>
    <property type="evidence" value="ECO:0007669"/>
    <property type="project" value="TreeGrafter"/>
</dbReference>
<evidence type="ECO:0000256" key="7">
    <source>
        <dbReference type="SAM" id="Coils"/>
    </source>
</evidence>
<dbReference type="PANTHER" id="PTHR21230">
    <property type="entry name" value="VESICLE TRANSPORT V-SNARE PROTEIN VTI1-RELATED"/>
    <property type="match status" value="1"/>
</dbReference>
<dbReference type="Proteomes" id="UP000078597">
    <property type="component" value="Unassembled WGS sequence"/>
</dbReference>
<dbReference type="Proteomes" id="UP000219799">
    <property type="component" value="Chromosome 12"/>
</dbReference>
<keyword evidence="3 8" id="KW-0812">Transmembrane</keyword>
<dbReference type="EMBL" id="FLQW01001274">
    <property type="protein sequence ID" value="SBS88781.1"/>
    <property type="molecule type" value="Genomic_DNA"/>
</dbReference>
<gene>
    <name evidence="12" type="primary">PmUG01_12068400</name>
    <name evidence="11" type="synonym">PmlGA01_120061100</name>
    <name evidence="10" type="ORF">PMALA_023830</name>
    <name evidence="11" type="ORF">PMLGA01_120061100</name>
    <name evidence="12" type="ORF">PMUG01_12068400</name>
</gene>
<evidence type="ECO:0000256" key="6">
    <source>
        <dbReference type="ARBA" id="ARBA00023136"/>
    </source>
</evidence>
<dbReference type="GO" id="GO:0006906">
    <property type="term" value="P:vesicle fusion"/>
    <property type="evidence" value="ECO:0007669"/>
    <property type="project" value="TreeGrafter"/>
</dbReference>
<dbReference type="GO" id="GO:0005794">
    <property type="term" value="C:Golgi apparatus"/>
    <property type="evidence" value="ECO:0007669"/>
    <property type="project" value="TreeGrafter"/>
</dbReference>
<feature type="transmembrane region" description="Helical" evidence="8">
    <location>
        <begin position="198"/>
        <end position="219"/>
    </location>
</feature>
<keyword evidence="7" id="KW-0175">Coiled coil</keyword>
<dbReference type="GO" id="GO:0005789">
    <property type="term" value="C:endoplasmic reticulum membrane"/>
    <property type="evidence" value="ECO:0007669"/>
    <property type="project" value="TreeGrafter"/>
</dbReference>
<dbReference type="OMA" id="DNGNRMM"/>
<organism evidence="10 13">
    <name type="scientific">Plasmodium malariae</name>
    <dbReference type="NCBI Taxonomy" id="5858"/>
    <lineage>
        <taxon>Eukaryota</taxon>
        <taxon>Sar</taxon>
        <taxon>Alveolata</taxon>
        <taxon>Apicomplexa</taxon>
        <taxon>Aconoidasida</taxon>
        <taxon>Haemosporida</taxon>
        <taxon>Plasmodiidae</taxon>
        <taxon>Plasmodium</taxon>
        <taxon>Plasmodium (Plasmodium)</taxon>
    </lineage>
</organism>
<dbReference type="GO" id="GO:0015031">
    <property type="term" value="P:protein transport"/>
    <property type="evidence" value="ECO:0007669"/>
    <property type="project" value="UniProtKB-KW"/>
</dbReference>
<dbReference type="InterPro" id="IPR044766">
    <property type="entry name" value="NPSN/SNAP25-like_N_SNARE"/>
</dbReference>
<evidence type="ECO:0000313" key="15">
    <source>
        <dbReference type="Proteomes" id="UP000219813"/>
    </source>
</evidence>
<feature type="coiled-coil region" evidence="7">
    <location>
        <begin position="155"/>
        <end position="192"/>
    </location>
</feature>
<evidence type="ECO:0000313" key="12">
    <source>
        <dbReference type="EMBL" id="SCO94087.1"/>
    </source>
</evidence>
<sequence length="223" mass="26267">MSDIFFYSEEIDNLLEDYRKLLNELQNELDKNGDKTSKYSEDINFINERIKTAKDAYFIEVRNLPEYEQNNYILKIKGKMSILEDLHMQFEFIKSKLIYEKKEANNKNKETQKVRIVTPKDIEIRGDHIQDETQESIIRMKMMVDESEQITRDAAIKLESQNEKLQKVKDKVEDVDINVSSAKETLKEIAKEAVTDRFVRFFSLLIFIVLIVLITVIAISSKK</sequence>
<dbReference type="EMBL" id="LT594500">
    <property type="protein sequence ID" value="SBT80445.1"/>
    <property type="molecule type" value="Genomic_DNA"/>
</dbReference>
<dbReference type="GO" id="GO:0012507">
    <property type="term" value="C:ER to Golgi transport vesicle membrane"/>
    <property type="evidence" value="ECO:0007669"/>
    <property type="project" value="TreeGrafter"/>
</dbReference>
<evidence type="ECO:0000256" key="2">
    <source>
        <dbReference type="ARBA" id="ARBA00022448"/>
    </source>
</evidence>
<dbReference type="CDD" id="cd15861">
    <property type="entry name" value="SNARE_SNAP25N_23N_29N_SEC9N"/>
    <property type="match status" value="1"/>
</dbReference>
<keyword evidence="2" id="KW-0813">Transport</keyword>
<evidence type="ECO:0000256" key="5">
    <source>
        <dbReference type="ARBA" id="ARBA00022989"/>
    </source>
</evidence>
<dbReference type="PANTHER" id="PTHR21230:SF1">
    <property type="entry name" value="GOLGI SNAP RECEPTOR COMPLEX MEMBER 2"/>
    <property type="match status" value="1"/>
</dbReference>
<feature type="coiled-coil region" evidence="7">
    <location>
        <begin position="4"/>
        <end position="35"/>
    </location>
</feature>
<feature type="domain" description="T-SNARE coiled-coil homology" evidence="9">
    <location>
        <begin position="127"/>
        <end position="189"/>
    </location>
</feature>
<keyword evidence="15" id="KW-1185">Reference proteome</keyword>
<dbReference type="AlphaFoldDB" id="A0A1A8WC41"/>
<dbReference type="GeneID" id="39870673"/>
<evidence type="ECO:0000313" key="10">
    <source>
        <dbReference type="EMBL" id="SBS88781.1"/>
    </source>
</evidence>
<keyword evidence="5 8" id="KW-1133">Transmembrane helix</keyword>
<proteinExistence type="predicted"/>
<accession>A0A1C3L1V7</accession>
<dbReference type="RefSeq" id="XP_028863363.1">
    <property type="nucleotide sequence ID" value="XM_029006923.1"/>
</dbReference>
<dbReference type="OrthoDB" id="19261at2759"/>
<evidence type="ECO:0000256" key="8">
    <source>
        <dbReference type="SAM" id="Phobius"/>
    </source>
</evidence>
<evidence type="ECO:0000313" key="11">
    <source>
        <dbReference type="EMBL" id="SBT80445.1"/>
    </source>
</evidence>
<dbReference type="GO" id="GO:0031902">
    <property type="term" value="C:late endosome membrane"/>
    <property type="evidence" value="ECO:0007669"/>
    <property type="project" value="TreeGrafter"/>
</dbReference>
<dbReference type="EMBL" id="LT594633">
    <property type="protein sequence ID" value="SCO94087.1"/>
    <property type="molecule type" value="Genomic_DNA"/>
</dbReference>